<evidence type="ECO:0000313" key="2">
    <source>
        <dbReference type="Proteomes" id="UP001497535"/>
    </source>
</evidence>
<name>A0ACB0Y3U7_MELEN</name>
<dbReference type="EMBL" id="CAVMJV010000005">
    <property type="protein sequence ID" value="CAK5029749.1"/>
    <property type="molecule type" value="Genomic_DNA"/>
</dbReference>
<reference evidence="1" key="1">
    <citation type="submission" date="2023-11" db="EMBL/GenBank/DDBJ databases">
        <authorList>
            <person name="Poullet M."/>
        </authorList>
    </citation>
    <scope>NUCLEOTIDE SEQUENCE</scope>
    <source>
        <strain evidence="1">E1834</strain>
    </source>
</reference>
<comment type="caution">
    <text evidence="1">The sequence shown here is derived from an EMBL/GenBank/DDBJ whole genome shotgun (WGS) entry which is preliminary data.</text>
</comment>
<sequence length="584" mass="64835">MVVMRGDGLMSADVRGTALDVLANTEYLIVGGSNQISLYLMGSSSTSTITKIRTNRSLVRLLKFNPVIATGRFASVSGQYIDIYSLGQHAQIQQLASFTAQNRKVSDFCWCPHDEQLMISCGESDYVNCWDLRVNLTKPSFQVTAAFGANQSKVAPHLQNFLLTTHGSDTRLWDLRLWNMSNQQNSPTVVSVAQFSAWRLVFSFEGQELAALALPPVNALALYSNYGLENPRLLRNELRDEMSTPILQTKADEESDRLVAVSEQRQHSASELERRHFSIFEAFGAENLSSNESDNTENYKIGTSLTSEFEKNKTFEDEHVQQQHSQMDEHKLISPTACQNLALETEEGSVSPRRTTIPASASSSSLGPIKGHQQIPSTIGSTIPQSPSYSEWQRWIKAPNTIGGDLLTELEALRKHTTEGLYTTEVFVDILQNDSPFTSAKASLFLTLLQQECDEQFKITSDQTVLCRVFGPPPSASSVIDTSNQYPSKASSQSDSTGDERNLLASLAAEATERGSIIFGESDTLAPNHKQLEALPCSYKPSPYDSRVPTPRNCGARFNRSGKVSLYKLNIKIYFRVSSRFWNC</sequence>
<accession>A0ACB0Y3U7</accession>
<proteinExistence type="predicted"/>
<protein>
    <submittedName>
        <fullName evidence="1">Uncharacterized protein</fullName>
    </submittedName>
</protein>
<organism evidence="1 2">
    <name type="scientific">Meloidogyne enterolobii</name>
    <name type="common">Root-knot nematode worm</name>
    <name type="synonym">Meloidogyne mayaguensis</name>
    <dbReference type="NCBI Taxonomy" id="390850"/>
    <lineage>
        <taxon>Eukaryota</taxon>
        <taxon>Metazoa</taxon>
        <taxon>Ecdysozoa</taxon>
        <taxon>Nematoda</taxon>
        <taxon>Chromadorea</taxon>
        <taxon>Rhabditida</taxon>
        <taxon>Tylenchina</taxon>
        <taxon>Tylenchomorpha</taxon>
        <taxon>Tylenchoidea</taxon>
        <taxon>Meloidogynidae</taxon>
        <taxon>Meloidogyninae</taxon>
        <taxon>Meloidogyne</taxon>
    </lineage>
</organism>
<dbReference type="Proteomes" id="UP001497535">
    <property type="component" value="Unassembled WGS sequence"/>
</dbReference>
<gene>
    <name evidence="1" type="ORF">MENTE1834_LOCUS7006</name>
</gene>
<evidence type="ECO:0000313" key="1">
    <source>
        <dbReference type="EMBL" id="CAK5029749.1"/>
    </source>
</evidence>
<keyword evidence="2" id="KW-1185">Reference proteome</keyword>